<gene>
    <name evidence="10" type="ORF">GSOID_T00031517001</name>
</gene>
<feature type="region of interest" description="Disordered" evidence="8">
    <location>
        <begin position="38"/>
        <end position="59"/>
    </location>
</feature>
<dbReference type="InterPro" id="IPR036922">
    <property type="entry name" value="Rieske_2Fe-2S_sf"/>
</dbReference>
<dbReference type="GO" id="GO:0016020">
    <property type="term" value="C:membrane"/>
    <property type="evidence" value="ECO:0007669"/>
    <property type="project" value="InterPro"/>
</dbReference>
<dbReference type="AlphaFoldDB" id="E4YRC4"/>
<sequence length="145" mass="15389">MNVAINAAVTWGVTSSPLPPLKSNSRAWLLVNPVSLSGEESLSSSSTEPPRILPERPLSPCQSFVTPRTTSIELSIPTGSCASVSALTWDVSLLLWTTLVNSTATTAPCHGSHYDGSGRIRKGPAPLNLEVPPYSFMDEKTILIG</sequence>
<dbReference type="InterPro" id="IPR014349">
    <property type="entry name" value="Rieske_Fe-S_prot"/>
</dbReference>
<evidence type="ECO:0000256" key="8">
    <source>
        <dbReference type="SAM" id="MobiDB-lite"/>
    </source>
</evidence>
<dbReference type="GO" id="GO:0046872">
    <property type="term" value="F:metal ion binding"/>
    <property type="evidence" value="ECO:0007669"/>
    <property type="project" value="UniProtKB-KW"/>
</dbReference>
<evidence type="ECO:0000313" key="10">
    <source>
        <dbReference type="EMBL" id="CBY38016.1"/>
    </source>
</evidence>
<comment type="cofactor">
    <cofactor evidence="7">
        <name>[2Fe-2S] cluster</name>
        <dbReference type="ChEBI" id="CHEBI:190135"/>
    </cofactor>
</comment>
<evidence type="ECO:0000256" key="4">
    <source>
        <dbReference type="ARBA" id="ARBA00023004"/>
    </source>
</evidence>
<keyword evidence="6" id="KW-1015">Disulfide bond</keyword>
<reference evidence="10" key="1">
    <citation type="journal article" date="2010" name="Science">
        <title>Plasticity of animal genome architecture unmasked by rapid evolution of a pelagic tunicate.</title>
        <authorList>
            <person name="Denoeud F."/>
            <person name="Henriet S."/>
            <person name="Mungpakdee S."/>
            <person name="Aury J.M."/>
            <person name="Da Silva C."/>
            <person name="Brinkmann H."/>
            <person name="Mikhaleva J."/>
            <person name="Olsen L.C."/>
            <person name="Jubin C."/>
            <person name="Canestro C."/>
            <person name="Bouquet J.M."/>
            <person name="Danks G."/>
            <person name="Poulain J."/>
            <person name="Campsteijn C."/>
            <person name="Adamski M."/>
            <person name="Cross I."/>
            <person name="Yadetie F."/>
            <person name="Muffato M."/>
            <person name="Louis A."/>
            <person name="Butcher S."/>
            <person name="Tsagkogeorga G."/>
            <person name="Konrad A."/>
            <person name="Singh S."/>
            <person name="Jensen M.F."/>
            <person name="Cong E.H."/>
            <person name="Eikeseth-Otteraa H."/>
            <person name="Noel B."/>
            <person name="Anthouard V."/>
            <person name="Porcel B.M."/>
            <person name="Kachouri-Lafond R."/>
            <person name="Nishino A."/>
            <person name="Ugolini M."/>
            <person name="Chourrout P."/>
            <person name="Nishida H."/>
            <person name="Aasland R."/>
            <person name="Huzurbazar S."/>
            <person name="Westhof E."/>
            <person name="Delsuc F."/>
            <person name="Lehrach H."/>
            <person name="Reinhardt R."/>
            <person name="Weissenbach J."/>
            <person name="Roy S.W."/>
            <person name="Artiguenave F."/>
            <person name="Postlethwait J.H."/>
            <person name="Manak J.R."/>
            <person name="Thompson E.M."/>
            <person name="Jaillon O."/>
            <person name="Du Pasquier L."/>
            <person name="Boudinot P."/>
            <person name="Liberles D.A."/>
            <person name="Volff J.N."/>
            <person name="Philippe H."/>
            <person name="Lenhard B."/>
            <person name="Roest Crollius H."/>
            <person name="Wincker P."/>
            <person name="Chourrout D."/>
        </authorList>
    </citation>
    <scope>NUCLEOTIDE SEQUENCE [LARGE SCALE GENOMIC DNA]</scope>
</reference>
<evidence type="ECO:0000256" key="7">
    <source>
        <dbReference type="ARBA" id="ARBA00034078"/>
    </source>
</evidence>
<dbReference type="Gene3D" id="2.102.10.10">
    <property type="entry name" value="Rieske [2Fe-2S] iron-sulphur domain"/>
    <property type="match status" value="1"/>
</dbReference>
<dbReference type="InterPro" id="IPR005805">
    <property type="entry name" value="Rieske_Fe-S_prot_C"/>
</dbReference>
<protein>
    <recommendedName>
        <fullName evidence="9">Rieske domain-containing protein</fullName>
    </recommendedName>
</protein>
<name>E4YRC4_OIKDI</name>
<keyword evidence="2" id="KW-0001">2Fe-2S</keyword>
<comment type="similarity">
    <text evidence="1">Belongs to the Rieske iron-sulfur protein family.</text>
</comment>
<keyword evidence="5" id="KW-0411">Iron-sulfur</keyword>
<dbReference type="PRINTS" id="PR00162">
    <property type="entry name" value="RIESKE"/>
</dbReference>
<accession>E4YRC4</accession>
<keyword evidence="3" id="KW-0479">Metal-binding</keyword>
<evidence type="ECO:0000256" key="2">
    <source>
        <dbReference type="ARBA" id="ARBA00022714"/>
    </source>
</evidence>
<organism evidence="10">
    <name type="scientific">Oikopleura dioica</name>
    <name type="common">Tunicate</name>
    <dbReference type="NCBI Taxonomy" id="34765"/>
    <lineage>
        <taxon>Eukaryota</taxon>
        <taxon>Metazoa</taxon>
        <taxon>Chordata</taxon>
        <taxon>Tunicata</taxon>
        <taxon>Appendicularia</taxon>
        <taxon>Copelata</taxon>
        <taxon>Oikopleuridae</taxon>
        <taxon>Oikopleura</taxon>
    </lineage>
</organism>
<evidence type="ECO:0000256" key="6">
    <source>
        <dbReference type="ARBA" id="ARBA00023157"/>
    </source>
</evidence>
<evidence type="ECO:0000259" key="9">
    <source>
        <dbReference type="PROSITE" id="PS51296"/>
    </source>
</evidence>
<proteinExistence type="inferred from homology"/>
<dbReference type="PANTHER" id="PTHR10134">
    <property type="entry name" value="CYTOCHROME B-C1 COMPLEX SUBUNIT RIESKE, MITOCHONDRIAL"/>
    <property type="match status" value="1"/>
</dbReference>
<evidence type="ECO:0000256" key="5">
    <source>
        <dbReference type="ARBA" id="ARBA00023014"/>
    </source>
</evidence>
<dbReference type="GO" id="GO:0051537">
    <property type="term" value="F:2 iron, 2 sulfur cluster binding"/>
    <property type="evidence" value="ECO:0007669"/>
    <property type="project" value="UniProtKB-KW"/>
</dbReference>
<feature type="domain" description="Rieske" evidence="9">
    <location>
        <begin position="94"/>
        <end position="143"/>
    </location>
</feature>
<evidence type="ECO:0000256" key="3">
    <source>
        <dbReference type="ARBA" id="ARBA00022723"/>
    </source>
</evidence>
<dbReference type="SUPFAM" id="SSF50022">
    <property type="entry name" value="ISP domain"/>
    <property type="match status" value="1"/>
</dbReference>
<dbReference type="EMBL" id="FN655111">
    <property type="protein sequence ID" value="CBY38016.1"/>
    <property type="molecule type" value="Genomic_DNA"/>
</dbReference>
<dbReference type="Proteomes" id="UP000011014">
    <property type="component" value="Unassembled WGS sequence"/>
</dbReference>
<evidence type="ECO:0000256" key="1">
    <source>
        <dbReference type="ARBA" id="ARBA00010651"/>
    </source>
</evidence>
<keyword evidence="4" id="KW-0408">Iron</keyword>
<dbReference type="PROSITE" id="PS51296">
    <property type="entry name" value="RIESKE"/>
    <property type="match status" value="1"/>
</dbReference>
<dbReference type="InterPro" id="IPR017941">
    <property type="entry name" value="Rieske_2Fe-2S"/>
</dbReference>